<organism evidence="1">
    <name type="scientific">Arundo donax</name>
    <name type="common">Giant reed</name>
    <name type="synonym">Donax arundinaceus</name>
    <dbReference type="NCBI Taxonomy" id="35708"/>
    <lineage>
        <taxon>Eukaryota</taxon>
        <taxon>Viridiplantae</taxon>
        <taxon>Streptophyta</taxon>
        <taxon>Embryophyta</taxon>
        <taxon>Tracheophyta</taxon>
        <taxon>Spermatophyta</taxon>
        <taxon>Magnoliopsida</taxon>
        <taxon>Liliopsida</taxon>
        <taxon>Poales</taxon>
        <taxon>Poaceae</taxon>
        <taxon>PACMAD clade</taxon>
        <taxon>Arundinoideae</taxon>
        <taxon>Arundineae</taxon>
        <taxon>Arundo</taxon>
    </lineage>
</organism>
<reference evidence="1" key="1">
    <citation type="submission" date="2014-09" db="EMBL/GenBank/DDBJ databases">
        <authorList>
            <person name="Magalhaes I.L.F."/>
            <person name="Oliveira U."/>
            <person name="Santos F.R."/>
            <person name="Vidigal T.H.D.A."/>
            <person name="Brescovit A.D."/>
            <person name="Santos A.J."/>
        </authorList>
    </citation>
    <scope>NUCLEOTIDE SEQUENCE</scope>
    <source>
        <tissue evidence="1">Shoot tissue taken approximately 20 cm above the soil surface</tissue>
    </source>
</reference>
<sequence>MTWSYISNGTGAKLKWIGTLRRREHSHFFTSTATAAFPNVVLAQGACCVDVQPLINASTVEMVPTREFVQLCTVIICRKANTTLLHRTNE</sequence>
<protein>
    <submittedName>
        <fullName evidence="1">Uncharacterized protein</fullName>
    </submittedName>
</protein>
<reference evidence="1" key="2">
    <citation type="journal article" date="2015" name="Data Brief">
        <title>Shoot transcriptome of the giant reed, Arundo donax.</title>
        <authorList>
            <person name="Barrero R.A."/>
            <person name="Guerrero F.D."/>
            <person name="Moolhuijzen P."/>
            <person name="Goolsby J.A."/>
            <person name="Tidwell J."/>
            <person name="Bellgard S.E."/>
            <person name="Bellgard M.I."/>
        </authorList>
    </citation>
    <scope>NUCLEOTIDE SEQUENCE</scope>
    <source>
        <tissue evidence="1">Shoot tissue taken approximately 20 cm above the soil surface</tissue>
    </source>
</reference>
<proteinExistence type="predicted"/>
<accession>A0A0A9DMA8</accession>
<name>A0A0A9DMA8_ARUDO</name>
<dbReference type="EMBL" id="GBRH01210077">
    <property type="protein sequence ID" value="JAD87818.1"/>
    <property type="molecule type" value="Transcribed_RNA"/>
</dbReference>
<dbReference type="AlphaFoldDB" id="A0A0A9DMA8"/>
<evidence type="ECO:0000313" key="1">
    <source>
        <dbReference type="EMBL" id="JAD87818.1"/>
    </source>
</evidence>